<accession>A0A061EFT9</accession>
<dbReference type="InterPro" id="IPR053151">
    <property type="entry name" value="RNase_H-like"/>
</dbReference>
<dbReference type="InterPro" id="IPR036397">
    <property type="entry name" value="RNaseH_sf"/>
</dbReference>
<dbReference type="SUPFAM" id="SSF53098">
    <property type="entry name" value="Ribonuclease H-like"/>
    <property type="match status" value="1"/>
</dbReference>
<organism evidence="2 3">
    <name type="scientific">Theobroma cacao</name>
    <name type="common">Cacao</name>
    <name type="synonym">Cocoa</name>
    <dbReference type="NCBI Taxonomy" id="3641"/>
    <lineage>
        <taxon>Eukaryota</taxon>
        <taxon>Viridiplantae</taxon>
        <taxon>Streptophyta</taxon>
        <taxon>Embryophyta</taxon>
        <taxon>Tracheophyta</taxon>
        <taxon>Spermatophyta</taxon>
        <taxon>Magnoliopsida</taxon>
        <taxon>eudicotyledons</taxon>
        <taxon>Gunneridae</taxon>
        <taxon>Pentapetalae</taxon>
        <taxon>rosids</taxon>
        <taxon>malvids</taxon>
        <taxon>Malvales</taxon>
        <taxon>Malvaceae</taxon>
        <taxon>Byttnerioideae</taxon>
        <taxon>Theobroma</taxon>
    </lineage>
</organism>
<dbReference type="Gene3D" id="3.30.420.10">
    <property type="entry name" value="Ribonuclease H-like superfamily/Ribonuclease H"/>
    <property type="match status" value="1"/>
</dbReference>
<dbReference type="InParanoid" id="A0A061EFT9"/>
<dbReference type="EMBL" id="CM001882">
    <property type="protein sequence ID" value="EOY03523.1"/>
    <property type="molecule type" value="Genomic_DNA"/>
</dbReference>
<evidence type="ECO:0000313" key="3">
    <source>
        <dbReference type="Proteomes" id="UP000026915"/>
    </source>
</evidence>
<proteinExistence type="predicted"/>
<sequence>MWSIWKAWNSLIFKQVRLDPKAVVKLGHEMISQYRNANYSSGQRGVEDVEYGRLWRRPNGWRLNTNAAVFEIHGNKEEEQAYVKNSNGDLILVGAKRFTQDSSVTEAELGSLVWSLLVCNRENINVNQIELDCKQAVGWVKEKNYNGGMGHVVDDCIVLMQRLDYHSIVHCKREANMAAHAIAKSVKTLDEDQVVWKDLNEVPIQARRTIMIDGNFM</sequence>
<keyword evidence="3" id="KW-1185">Reference proteome</keyword>
<gene>
    <name evidence="2" type="ORF">TCM_018624</name>
</gene>
<protein>
    <recommendedName>
        <fullName evidence="1">RNase H type-1 domain-containing protein</fullName>
    </recommendedName>
</protein>
<dbReference type="Pfam" id="PF13456">
    <property type="entry name" value="RVT_3"/>
    <property type="match status" value="1"/>
</dbReference>
<dbReference type="InterPro" id="IPR012337">
    <property type="entry name" value="RNaseH-like_sf"/>
</dbReference>
<name>A0A061EFT9_THECC</name>
<evidence type="ECO:0000259" key="1">
    <source>
        <dbReference type="Pfam" id="PF13456"/>
    </source>
</evidence>
<dbReference type="HOGENOM" id="CLU_1274224_0_0_1"/>
<reference evidence="2 3" key="1">
    <citation type="journal article" date="2013" name="Genome Biol.">
        <title>The genome sequence of the most widely cultivated cacao type and its use to identify candidate genes regulating pod color.</title>
        <authorList>
            <person name="Motamayor J.C."/>
            <person name="Mockaitis K."/>
            <person name="Schmutz J."/>
            <person name="Haiminen N."/>
            <person name="Iii D.L."/>
            <person name="Cornejo O."/>
            <person name="Findley S.D."/>
            <person name="Zheng P."/>
            <person name="Utro F."/>
            <person name="Royaert S."/>
            <person name="Saski C."/>
            <person name="Jenkins J."/>
            <person name="Podicheti R."/>
            <person name="Zhao M."/>
            <person name="Scheffler B.E."/>
            <person name="Stack J.C."/>
            <person name="Feltus F.A."/>
            <person name="Mustiga G.M."/>
            <person name="Amores F."/>
            <person name="Phillips W."/>
            <person name="Marelli J.P."/>
            <person name="May G.D."/>
            <person name="Shapiro H."/>
            <person name="Ma J."/>
            <person name="Bustamante C.D."/>
            <person name="Schnell R.J."/>
            <person name="Main D."/>
            <person name="Gilbert D."/>
            <person name="Parida L."/>
            <person name="Kuhn D.N."/>
        </authorList>
    </citation>
    <scope>NUCLEOTIDE SEQUENCE [LARGE SCALE GENOMIC DNA]</scope>
    <source>
        <strain evidence="3">cv. Matina 1-6</strain>
    </source>
</reference>
<dbReference type="GO" id="GO:0003676">
    <property type="term" value="F:nucleic acid binding"/>
    <property type="evidence" value="ECO:0007669"/>
    <property type="project" value="InterPro"/>
</dbReference>
<dbReference type="GO" id="GO:0004523">
    <property type="term" value="F:RNA-DNA hybrid ribonuclease activity"/>
    <property type="evidence" value="ECO:0007669"/>
    <property type="project" value="InterPro"/>
</dbReference>
<dbReference type="Proteomes" id="UP000026915">
    <property type="component" value="Chromosome 4"/>
</dbReference>
<evidence type="ECO:0000313" key="2">
    <source>
        <dbReference type="EMBL" id="EOY03523.1"/>
    </source>
</evidence>
<dbReference type="InterPro" id="IPR002156">
    <property type="entry name" value="RNaseH_domain"/>
</dbReference>
<dbReference type="PANTHER" id="PTHR47723">
    <property type="entry name" value="OS05G0353850 PROTEIN"/>
    <property type="match status" value="1"/>
</dbReference>
<dbReference type="Gramene" id="EOY03523">
    <property type="protein sequence ID" value="EOY03523"/>
    <property type="gene ID" value="TCM_018624"/>
</dbReference>
<feature type="domain" description="RNase H type-1" evidence="1">
    <location>
        <begin position="83"/>
        <end position="185"/>
    </location>
</feature>
<dbReference type="PANTHER" id="PTHR47723:SF19">
    <property type="entry name" value="POLYNUCLEOTIDYL TRANSFERASE, RIBONUCLEASE H-LIKE SUPERFAMILY PROTEIN"/>
    <property type="match status" value="1"/>
</dbReference>
<dbReference type="AlphaFoldDB" id="A0A061EFT9"/>